<evidence type="ECO:0000256" key="6">
    <source>
        <dbReference type="RuleBase" id="RU361169"/>
    </source>
</evidence>
<evidence type="ECO:0000256" key="7">
    <source>
        <dbReference type="SAM" id="SignalP"/>
    </source>
</evidence>
<gene>
    <name evidence="8" type="ORF">TrRE_jg12934</name>
</gene>
<evidence type="ECO:0000313" key="9">
    <source>
        <dbReference type="Proteomes" id="UP001165082"/>
    </source>
</evidence>
<dbReference type="PANTHER" id="PTHR31736">
    <property type="match status" value="1"/>
</dbReference>
<dbReference type="GO" id="GO:0004650">
    <property type="term" value="F:polygalacturonase activity"/>
    <property type="evidence" value="ECO:0007669"/>
    <property type="project" value="InterPro"/>
</dbReference>
<keyword evidence="7" id="KW-0732">Signal</keyword>
<protein>
    <submittedName>
        <fullName evidence="8">Uncharacterized protein</fullName>
    </submittedName>
</protein>
<dbReference type="InterPro" id="IPR000743">
    <property type="entry name" value="Glyco_hydro_28"/>
</dbReference>
<evidence type="ECO:0000256" key="3">
    <source>
        <dbReference type="ARBA" id="ARBA00023157"/>
    </source>
</evidence>
<keyword evidence="5 6" id="KW-0326">Glycosidase</keyword>
<keyword evidence="9" id="KW-1185">Reference proteome</keyword>
<feature type="chain" id="PRO_5040951009" evidence="7">
    <location>
        <begin position="22"/>
        <end position="446"/>
    </location>
</feature>
<dbReference type="GO" id="GO:0005975">
    <property type="term" value="P:carbohydrate metabolic process"/>
    <property type="evidence" value="ECO:0007669"/>
    <property type="project" value="InterPro"/>
</dbReference>
<comment type="caution">
    <text evidence="8">The sequence shown here is derived from an EMBL/GenBank/DDBJ whole genome shotgun (WGS) entry which is preliminary data.</text>
</comment>
<proteinExistence type="inferred from homology"/>
<comment type="similarity">
    <text evidence="1 6">Belongs to the glycosyl hydrolase 28 family.</text>
</comment>
<organism evidence="8 9">
    <name type="scientific">Triparma retinervis</name>
    <dbReference type="NCBI Taxonomy" id="2557542"/>
    <lineage>
        <taxon>Eukaryota</taxon>
        <taxon>Sar</taxon>
        <taxon>Stramenopiles</taxon>
        <taxon>Ochrophyta</taxon>
        <taxon>Bolidophyceae</taxon>
        <taxon>Parmales</taxon>
        <taxon>Triparmaceae</taxon>
        <taxon>Triparma</taxon>
    </lineage>
</organism>
<keyword evidence="2 6" id="KW-0378">Hydrolase</keyword>
<dbReference type="PANTHER" id="PTHR31736:SF19">
    <property type="entry name" value="PECTIN LYASE SUPERFAMILY PROTEIN-RELATED"/>
    <property type="match status" value="1"/>
</dbReference>
<dbReference type="Proteomes" id="UP001165082">
    <property type="component" value="Unassembled WGS sequence"/>
</dbReference>
<evidence type="ECO:0000256" key="4">
    <source>
        <dbReference type="ARBA" id="ARBA00023180"/>
    </source>
</evidence>
<reference evidence="8" key="1">
    <citation type="submission" date="2022-07" db="EMBL/GenBank/DDBJ databases">
        <title>Genome analysis of Parmales, a sister group of diatoms, reveals the evolutionary specialization of diatoms from phago-mixotrophs to photoautotrophs.</title>
        <authorList>
            <person name="Ban H."/>
            <person name="Sato S."/>
            <person name="Yoshikawa S."/>
            <person name="Kazumasa Y."/>
            <person name="Nakamura Y."/>
            <person name="Ichinomiya M."/>
            <person name="Saitoh K."/>
            <person name="Sato N."/>
            <person name="Blanc-Mathieu R."/>
            <person name="Endo H."/>
            <person name="Kuwata A."/>
            <person name="Ogata H."/>
        </authorList>
    </citation>
    <scope>NUCLEOTIDE SEQUENCE</scope>
</reference>
<feature type="signal peptide" evidence="7">
    <location>
        <begin position="1"/>
        <end position="21"/>
    </location>
</feature>
<accession>A0A9W6ZYK1</accession>
<dbReference type="InterPro" id="IPR011050">
    <property type="entry name" value="Pectin_lyase_fold/virulence"/>
</dbReference>
<keyword evidence="4" id="KW-0325">Glycoprotein</keyword>
<evidence type="ECO:0000256" key="5">
    <source>
        <dbReference type="ARBA" id="ARBA00023295"/>
    </source>
</evidence>
<sequence>MARLLPPLLSLLLLLPAPATSSTTVWDGTPDDKSAAAANTESLSLALASLQPNDILNVPGETYYLTGGVFASGLVNATIHLDGTLKFAVDRSAWPTEDCKSGQCVKKAILLQDVEGLTLTTSSPSIRGTLDGAGKSWWGYVNYLRYGEDRPKLFTISNGTDILVEGWDFKDSAYHTFHADDVARLEVRGCTVDNRANDRDGHGPGNLRALNTDGFDVSGRDIYIHDCKVWNQDDCFTIVPSSGSSINSDCTENVLIENVEASGLGLTVGSITPSAHHSCIRNITFRGALMHRTFKGIYIKSAANDHVDPSWTAEITGVLYENVTMVEPKQVPIWIGPAQETENRDVSCSLAWPYVDRAKCPPPLGTVAWSNITLKDIRVLGATVSPGVVFGNEGRPMRGVVFDNVVFDEAEADAKPWGEEFYYCKGVEGIARGGTWPVPPCFEVEE</sequence>
<dbReference type="GO" id="GO:0046576">
    <property type="term" value="F:rhamnogalacturonan alpha-L-rhamnopyranosyl-(1-&gt;4)-alpha-D-galactopyranosyluronide lyase activity"/>
    <property type="evidence" value="ECO:0007669"/>
    <property type="project" value="UniProtKB-ARBA"/>
</dbReference>
<dbReference type="SUPFAM" id="SSF51126">
    <property type="entry name" value="Pectin lyase-like"/>
    <property type="match status" value="1"/>
</dbReference>
<dbReference type="AlphaFoldDB" id="A0A9W6ZYK1"/>
<dbReference type="InterPro" id="IPR012334">
    <property type="entry name" value="Pectin_lyas_fold"/>
</dbReference>
<evidence type="ECO:0000256" key="1">
    <source>
        <dbReference type="ARBA" id="ARBA00008834"/>
    </source>
</evidence>
<name>A0A9W6ZYK1_9STRA</name>
<evidence type="ECO:0000256" key="2">
    <source>
        <dbReference type="ARBA" id="ARBA00022801"/>
    </source>
</evidence>
<dbReference type="Pfam" id="PF00295">
    <property type="entry name" value="Glyco_hydro_28"/>
    <property type="match status" value="1"/>
</dbReference>
<evidence type="ECO:0000313" key="8">
    <source>
        <dbReference type="EMBL" id="GMH60296.1"/>
    </source>
</evidence>
<keyword evidence="3" id="KW-1015">Disulfide bond</keyword>
<dbReference type="Gene3D" id="2.160.20.10">
    <property type="entry name" value="Single-stranded right-handed beta-helix, Pectin lyase-like"/>
    <property type="match status" value="1"/>
</dbReference>
<dbReference type="EMBL" id="BRXZ01003706">
    <property type="protein sequence ID" value="GMH60296.1"/>
    <property type="molecule type" value="Genomic_DNA"/>
</dbReference>
<dbReference type="OrthoDB" id="187139at2759"/>